<organism evidence="2 3">
    <name type="scientific">Brenthis ino</name>
    <name type="common">lesser marbled fritillary</name>
    <dbReference type="NCBI Taxonomy" id="405034"/>
    <lineage>
        <taxon>Eukaryota</taxon>
        <taxon>Metazoa</taxon>
        <taxon>Ecdysozoa</taxon>
        <taxon>Arthropoda</taxon>
        <taxon>Hexapoda</taxon>
        <taxon>Insecta</taxon>
        <taxon>Pterygota</taxon>
        <taxon>Neoptera</taxon>
        <taxon>Endopterygota</taxon>
        <taxon>Lepidoptera</taxon>
        <taxon>Glossata</taxon>
        <taxon>Ditrysia</taxon>
        <taxon>Papilionoidea</taxon>
        <taxon>Nymphalidae</taxon>
        <taxon>Heliconiinae</taxon>
        <taxon>Argynnini</taxon>
        <taxon>Brenthis</taxon>
    </lineage>
</organism>
<proteinExistence type="predicted"/>
<reference evidence="2" key="1">
    <citation type="submission" date="2021-12" db="EMBL/GenBank/DDBJ databases">
        <authorList>
            <person name="Martin H S."/>
        </authorList>
    </citation>
    <scope>NUCLEOTIDE SEQUENCE</scope>
</reference>
<evidence type="ECO:0000313" key="3">
    <source>
        <dbReference type="Proteomes" id="UP000838878"/>
    </source>
</evidence>
<gene>
    <name evidence="2" type="ORF">BINO364_LOCUS14516</name>
</gene>
<sequence>MMRYATKMSIALHETCFSHENSVNLKPRRSRARTAAGRGRGSGGRGSERDNLPLVMWGGRGSPREVAGAPGRPRGPRCPGGAAGAGGRATRITKANCAHG</sequence>
<dbReference type="AlphaFoldDB" id="A0A8J9VSC5"/>
<feature type="non-terminal residue" evidence="2">
    <location>
        <position position="100"/>
    </location>
</feature>
<feature type="compositionally biased region" description="Low complexity" evidence="1">
    <location>
        <begin position="67"/>
        <end position="80"/>
    </location>
</feature>
<protein>
    <submittedName>
        <fullName evidence="2">Uncharacterized protein</fullName>
    </submittedName>
</protein>
<evidence type="ECO:0000313" key="2">
    <source>
        <dbReference type="EMBL" id="CAH0729433.1"/>
    </source>
</evidence>
<accession>A0A8J9VSC5</accession>
<name>A0A8J9VSC5_9NEOP</name>
<feature type="region of interest" description="Disordered" evidence="1">
    <location>
        <begin position="21"/>
        <end position="89"/>
    </location>
</feature>
<dbReference type="Proteomes" id="UP000838878">
    <property type="component" value="Chromosome 8"/>
</dbReference>
<evidence type="ECO:0000256" key="1">
    <source>
        <dbReference type="SAM" id="MobiDB-lite"/>
    </source>
</evidence>
<dbReference type="EMBL" id="OV170228">
    <property type="protein sequence ID" value="CAH0729433.1"/>
    <property type="molecule type" value="Genomic_DNA"/>
</dbReference>
<keyword evidence="3" id="KW-1185">Reference proteome</keyword>